<dbReference type="GO" id="GO:0022857">
    <property type="term" value="F:transmembrane transporter activity"/>
    <property type="evidence" value="ECO:0007669"/>
    <property type="project" value="InterPro"/>
</dbReference>
<feature type="transmembrane region" description="Helical" evidence="5">
    <location>
        <begin position="75"/>
        <end position="97"/>
    </location>
</feature>
<feature type="transmembrane region" description="Helical" evidence="5">
    <location>
        <begin position="15"/>
        <end position="38"/>
    </location>
</feature>
<gene>
    <name evidence="6" type="ORF">TPC1_11390</name>
</gene>
<sequence length="223" mass="24694">LPYFFKLVLNLSATHIGYCMMAGAAACFIVSPLYTIIAKKVVVKYILLSINIIFIIFEVFMTFQIWWFANIAVTVIFSMITIGCYIAIQIAAQNVTYNACPKQYTGQVGVMNQMMSNFGHALGIALAVVFQGIYDGGKYTVASFGGVTMTFAAIIVIPLVASLFLQIMKGERGRKGYSEMGAVQVKPFEDHDDQLVEKDEFEGEQKLSKAEKLLQFLSPTAFL</sequence>
<keyword evidence="3 5" id="KW-1133">Transmembrane helix</keyword>
<evidence type="ECO:0000313" key="6">
    <source>
        <dbReference type="EMBL" id="JAP95573.1"/>
    </source>
</evidence>
<dbReference type="SUPFAM" id="SSF103473">
    <property type="entry name" value="MFS general substrate transporter"/>
    <property type="match status" value="1"/>
</dbReference>
<evidence type="ECO:0000256" key="5">
    <source>
        <dbReference type="SAM" id="Phobius"/>
    </source>
</evidence>
<dbReference type="InterPro" id="IPR036259">
    <property type="entry name" value="MFS_trans_sf"/>
</dbReference>
<feature type="transmembrane region" description="Helical" evidence="5">
    <location>
        <begin position="45"/>
        <end position="69"/>
    </location>
</feature>
<evidence type="ECO:0000256" key="3">
    <source>
        <dbReference type="ARBA" id="ARBA00022989"/>
    </source>
</evidence>
<keyword evidence="2 5" id="KW-0812">Transmembrane</keyword>
<dbReference type="EMBL" id="GDID01001033">
    <property type="protein sequence ID" value="JAP95573.1"/>
    <property type="molecule type" value="Transcribed_RNA"/>
</dbReference>
<dbReference type="Gene3D" id="1.20.1250.20">
    <property type="entry name" value="MFS general substrate transporter like domains"/>
    <property type="match status" value="1"/>
</dbReference>
<feature type="transmembrane region" description="Helical" evidence="5">
    <location>
        <begin position="140"/>
        <end position="165"/>
    </location>
</feature>
<feature type="non-terminal residue" evidence="6">
    <location>
        <position position="1"/>
    </location>
</feature>
<feature type="transmembrane region" description="Helical" evidence="5">
    <location>
        <begin position="118"/>
        <end position="134"/>
    </location>
</feature>
<protein>
    <submittedName>
        <fullName evidence="6">Major facilitator superfamily protein</fullName>
    </submittedName>
</protein>
<evidence type="ECO:0000256" key="1">
    <source>
        <dbReference type="ARBA" id="ARBA00004370"/>
    </source>
</evidence>
<reference evidence="6" key="1">
    <citation type="submission" date="2015-07" db="EMBL/GenBank/DDBJ databases">
        <title>Adaptation to a free-living lifestyle via gene acquisitions in the diplomonad Trepomonas sp. PC1.</title>
        <authorList>
            <person name="Xu F."/>
            <person name="Jerlstrom-Hultqvist J."/>
            <person name="Kolisko M."/>
            <person name="Simpson A.G.B."/>
            <person name="Roger A.J."/>
            <person name="Svard S.G."/>
            <person name="Andersson J.O."/>
        </authorList>
    </citation>
    <scope>NUCLEOTIDE SEQUENCE</scope>
    <source>
        <strain evidence="6">PC1</strain>
    </source>
</reference>
<name>A0A146KFU6_9EUKA</name>
<evidence type="ECO:0000256" key="2">
    <source>
        <dbReference type="ARBA" id="ARBA00022692"/>
    </source>
</evidence>
<dbReference type="AlphaFoldDB" id="A0A146KFU6"/>
<dbReference type="InterPro" id="IPR005828">
    <property type="entry name" value="MFS_sugar_transport-like"/>
</dbReference>
<accession>A0A146KFU6</accession>
<comment type="subcellular location">
    <subcellularLocation>
        <location evidence="1">Membrane</location>
    </subcellularLocation>
</comment>
<organism evidence="6">
    <name type="scientific">Trepomonas sp. PC1</name>
    <dbReference type="NCBI Taxonomy" id="1076344"/>
    <lineage>
        <taxon>Eukaryota</taxon>
        <taxon>Metamonada</taxon>
        <taxon>Diplomonadida</taxon>
        <taxon>Hexamitidae</taxon>
        <taxon>Hexamitinae</taxon>
        <taxon>Trepomonas</taxon>
    </lineage>
</organism>
<evidence type="ECO:0000256" key="4">
    <source>
        <dbReference type="ARBA" id="ARBA00023136"/>
    </source>
</evidence>
<dbReference type="GO" id="GO:0016020">
    <property type="term" value="C:membrane"/>
    <property type="evidence" value="ECO:0007669"/>
    <property type="project" value="UniProtKB-SubCell"/>
</dbReference>
<dbReference type="Pfam" id="PF00083">
    <property type="entry name" value="Sugar_tr"/>
    <property type="match status" value="1"/>
</dbReference>
<proteinExistence type="predicted"/>
<keyword evidence="4 5" id="KW-0472">Membrane</keyword>